<sequence length="316" mass="33900">MAGIETYRSDALMVGFDGSDDAGVFALSEEIALVESVDFITPIVEDPFVYGQIASANALSDIFAMGGVPKTAMNLLMWDKEHISQEMVREILRGGSERLEEAKVSLVGGHSVNDLEQKYGLSVSGVVHPQKIWRNCSGQIGDALVLSKPLGSGILASALKGNKVKFDKDLEGVVSMVMLNQKASEVARGFEIHACTDVTGFGLIGHLREMCSEDKSAMIEVERVPLMAGVLELIAMGIVPNGSLQNHRYLESSVQCEKEIAGQIALFDAQTSGGLLFALPKRQADGLVDALKRAGYARSAVIGEFVAKREKTIILG</sequence>
<dbReference type="AlphaFoldDB" id="A0A1B1U6M5"/>
<dbReference type="Pfam" id="PF02769">
    <property type="entry name" value="AIRS_C"/>
    <property type="match status" value="1"/>
</dbReference>
<organism evidence="8 9">
    <name type="scientific">Helicobacter enhydrae</name>
    <dbReference type="NCBI Taxonomy" id="222136"/>
    <lineage>
        <taxon>Bacteria</taxon>
        <taxon>Pseudomonadati</taxon>
        <taxon>Campylobacterota</taxon>
        <taxon>Epsilonproteobacteria</taxon>
        <taxon>Campylobacterales</taxon>
        <taxon>Helicobacteraceae</taxon>
        <taxon>Helicobacter</taxon>
    </lineage>
</organism>
<name>A0A1B1U6M5_9HELI</name>
<dbReference type="Pfam" id="PF00586">
    <property type="entry name" value="AIRS"/>
    <property type="match status" value="1"/>
</dbReference>
<dbReference type="SUPFAM" id="SSF55326">
    <property type="entry name" value="PurM N-terminal domain-like"/>
    <property type="match status" value="1"/>
</dbReference>
<keyword evidence="5" id="KW-0711">Selenium</keyword>
<dbReference type="InterPro" id="IPR036676">
    <property type="entry name" value="PurM-like_C_sf"/>
</dbReference>
<dbReference type="EMBL" id="CP016503">
    <property type="protein sequence ID" value="ANV98381.1"/>
    <property type="molecule type" value="Genomic_DNA"/>
</dbReference>
<evidence type="ECO:0000256" key="1">
    <source>
        <dbReference type="ARBA" id="ARBA00022679"/>
    </source>
</evidence>
<dbReference type="PIRSF" id="PIRSF036407">
    <property type="entry name" value="Selenphspht_syn"/>
    <property type="match status" value="1"/>
</dbReference>
<evidence type="ECO:0000256" key="4">
    <source>
        <dbReference type="ARBA" id="ARBA00022840"/>
    </source>
</evidence>
<evidence type="ECO:0000256" key="5">
    <source>
        <dbReference type="ARBA" id="ARBA00023266"/>
    </source>
</evidence>
<dbReference type="OrthoDB" id="9767928at2"/>
<feature type="domain" description="PurM-like C-terminal" evidence="7">
    <location>
        <begin position="140"/>
        <end position="314"/>
    </location>
</feature>
<evidence type="ECO:0000313" key="9">
    <source>
        <dbReference type="Proteomes" id="UP000092884"/>
    </source>
</evidence>
<dbReference type="PANTHER" id="PTHR10256:SF0">
    <property type="entry name" value="INACTIVE SELENIDE, WATER DIKINASE-LIKE PROTEIN-RELATED"/>
    <property type="match status" value="1"/>
</dbReference>
<evidence type="ECO:0000256" key="3">
    <source>
        <dbReference type="ARBA" id="ARBA00022777"/>
    </source>
</evidence>
<accession>A0A1B1U6M5</accession>
<gene>
    <name evidence="8" type="ORF">BBW65_06035</name>
</gene>
<dbReference type="GO" id="GO:0005524">
    <property type="term" value="F:ATP binding"/>
    <property type="evidence" value="ECO:0007669"/>
    <property type="project" value="UniProtKB-KW"/>
</dbReference>
<dbReference type="STRING" id="222136.BBW65_06035"/>
<evidence type="ECO:0000259" key="7">
    <source>
        <dbReference type="Pfam" id="PF02769"/>
    </source>
</evidence>
<feature type="domain" description="PurM-like N-terminal" evidence="6">
    <location>
        <begin position="20"/>
        <end position="127"/>
    </location>
</feature>
<keyword evidence="3 8" id="KW-0418">Kinase</keyword>
<dbReference type="KEGG" id="het:BBW65_06035"/>
<dbReference type="PANTHER" id="PTHR10256">
    <property type="entry name" value="SELENIDE, WATER DIKINASE"/>
    <property type="match status" value="1"/>
</dbReference>
<dbReference type="GO" id="GO:0005737">
    <property type="term" value="C:cytoplasm"/>
    <property type="evidence" value="ECO:0007669"/>
    <property type="project" value="TreeGrafter"/>
</dbReference>
<dbReference type="InterPro" id="IPR036921">
    <property type="entry name" value="PurM-like_N_sf"/>
</dbReference>
<dbReference type="InterPro" id="IPR004536">
    <property type="entry name" value="SPS/SelD"/>
</dbReference>
<proteinExistence type="predicted"/>
<dbReference type="Gene3D" id="3.90.650.10">
    <property type="entry name" value="PurM-like C-terminal domain"/>
    <property type="match status" value="1"/>
</dbReference>
<keyword evidence="4" id="KW-0067">ATP-binding</keyword>
<dbReference type="NCBIfam" id="TIGR00476">
    <property type="entry name" value="selD"/>
    <property type="match status" value="1"/>
</dbReference>
<dbReference type="GO" id="GO:0016260">
    <property type="term" value="P:selenocysteine biosynthetic process"/>
    <property type="evidence" value="ECO:0007669"/>
    <property type="project" value="TreeGrafter"/>
</dbReference>
<dbReference type="GO" id="GO:0004756">
    <property type="term" value="F:selenide, water dikinase activity"/>
    <property type="evidence" value="ECO:0007669"/>
    <property type="project" value="TreeGrafter"/>
</dbReference>
<dbReference type="Gene3D" id="3.30.1330.10">
    <property type="entry name" value="PurM-like, N-terminal domain"/>
    <property type="match status" value="1"/>
</dbReference>
<dbReference type="CDD" id="cd02195">
    <property type="entry name" value="SelD"/>
    <property type="match status" value="1"/>
</dbReference>
<dbReference type="Proteomes" id="UP000092884">
    <property type="component" value="Chromosome"/>
</dbReference>
<reference evidence="9" key="1">
    <citation type="submission" date="2016-07" db="EMBL/GenBank/DDBJ databases">
        <authorList>
            <person name="Florea S."/>
            <person name="Webb J.S."/>
            <person name="Jaromczyk J."/>
            <person name="Schardl C.L."/>
        </authorList>
    </citation>
    <scope>NUCLEOTIDE SEQUENCE [LARGE SCALE GENOMIC DNA]</scope>
    <source>
        <strain evidence="9">MIT 01-6242</strain>
    </source>
</reference>
<keyword evidence="2" id="KW-0547">Nucleotide-binding</keyword>
<keyword evidence="1" id="KW-0808">Transferase</keyword>
<dbReference type="SUPFAM" id="SSF56042">
    <property type="entry name" value="PurM C-terminal domain-like"/>
    <property type="match status" value="1"/>
</dbReference>
<evidence type="ECO:0000256" key="2">
    <source>
        <dbReference type="ARBA" id="ARBA00022741"/>
    </source>
</evidence>
<evidence type="ECO:0000259" key="6">
    <source>
        <dbReference type="Pfam" id="PF00586"/>
    </source>
</evidence>
<keyword evidence="9" id="KW-1185">Reference proteome</keyword>
<evidence type="ECO:0000313" key="8">
    <source>
        <dbReference type="EMBL" id="ANV98381.1"/>
    </source>
</evidence>
<protein>
    <submittedName>
        <fullName evidence="8">Selenide, water dikinase SelD</fullName>
    </submittedName>
</protein>
<dbReference type="InterPro" id="IPR016188">
    <property type="entry name" value="PurM-like_N"/>
</dbReference>
<dbReference type="InterPro" id="IPR010918">
    <property type="entry name" value="PurM-like_C_dom"/>
</dbReference>